<organism evidence="2 3">
    <name type="scientific">Rhypophila decipiens</name>
    <dbReference type="NCBI Taxonomy" id="261697"/>
    <lineage>
        <taxon>Eukaryota</taxon>
        <taxon>Fungi</taxon>
        <taxon>Dikarya</taxon>
        <taxon>Ascomycota</taxon>
        <taxon>Pezizomycotina</taxon>
        <taxon>Sordariomycetes</taxon>
        <taxon>Sordariomycetidae</taxon>
        <taxon>Sordariales</taxon>
        <taxon>Naviculisporaceae</taxon>
        <taxon>Rhypophila</taxon>
    </lineage>
</organism>
<comment type="caution">
    <text evidence="2">The sequence shown here is derived from an EMBL/GenBank/DDBJ whole genome shotgun (WGS) entry which is preliminary data.</text>
</comment>
<dbReference type="InterPro" id="IPR018535">
    <property type="entry name" value="DUF1996"/>
</dbReference>
<proteinExistence type="predicted"/>
<evidence type="ECO:0000313" key="2">
    <source>
        <dbReference type="EMBL" id="KAK4206385.1"/>
    </source>
</evidence>
<dbReference type="Pfam" id="PF09362">
    <property type="entry name" value="DUF1996"/>
    <property type="match status" value="1"/>
</dbReference>
<gene>
    <name evidence="2" type="ORF">QBC37DRAFT_300915</name>
</gene>
<dbReference type="PANTHER" id="PTHR43662">
    <property type="match status" value="1"/>
</dbReference>
<dbReference type="EMBL" id="MU858427">
    <property type="protein sequence ID" value="KAK4206385.1"/>
    <property type="molecule type" value="Genomic_DNA"/>
</dbReference>
<reference evidence="2" key="2">
    <citation type="submission" date="2023-05" db="EMBL/GenBank/DDBJ databases">
        <authorList>
            <consortium name="Lawrence Berkeley National Laboratory"/>
            <person name="Steindorff A."/>
            <person name="Hensen N."/>
            <person name="Bonometti L."/>
            <person name="Westerberg I."/>
            <person name="Brannstrom I.O."/>
            <person name="Guillou S."/>
            <person name="Cros-Aarteil S."/>
            <person name="Calhoun S."/>
            <person name="Haridas S."/>
            <person name="Kuo A."/>
            <person name="Mondo S."/>
            <person name="Pangilinan J."/>
            <person name="Riley R."/>
            <person name="Labutti K."/>
            <person name="Andreopoulos B."/>
            <person name="Lipzen A."/>
            <person name="Chen C."/>
            <person name="Yanf M."/>
            <person name="Daum C."/>
            <person name="Ng V."/>
            <person name="Clum A."/>
            <person name="Ohm R."/>
            <person name="Martin F."/>
            <person name="Silar P."/>
            <person name="Natvig D."/>
            <person name="Lalanne C."/>
            <person name="Gautier V."/>
            <person name="Ament-Velasquez S.L."/>
            <person name="Kruys A."/>
            <person name="Hutchinson M.I."/>
            <person name="Powell A.J."/>
            <person name="Barry K."/>
            <person name="Miller A.N."/>
            <person name="Grigoriev I.V."/>
            <person name="Debuchy R."/>
            <person name="Gladieux P."/>
            <person name="Thoren M.H."/>
            <person name="Johannesson H."/>
        </authorList>
    </citation>
    <scope>NUCLEOTIDE SEQUENCE</scope>
    <source>
        <strain evidence="2">PSN293</strain>
    </source>
</reference>
<reference evidence="2" key="1">
    <citation type="journal article" date="2023" name="Mol. Phylogenet. Evol.">
        <title>Genome-scale phylogeny and comparative genomics of the fungal order Sordariales.</title>
        <authorList>
            <person name="Hensen N."/>
            <person name="Bonometti L."/>
            <person name="Westerberg I."/>
            <person name="Brannstrom I.O."/>
            <person name="Guillou S."/>
            <person name="Cros-Aarteil S."/>
            <person name="Calhoun S."/>
            <person name="Haridas S."/>
            <person name="Kuo A."/>
            <person name="Mondo S."/>
            <person name="Pangilinan J."/>
            <person name="Riley R."/>
            <person name="LaButti K."/>
            <person name="Andreopoulos B."/>
            <person name="Lipzen A."/>
            <person name="Chen C."/>
            <person name="Yan M."/>
            <person name="Daum C."/>
            <person name="Ng V."/>
            <person name="Clum A."/>
            <person name="Steindorff A."/>
            <person name="Ohm R.A."/>
            <person name="Martin F."/>
            <person name="Silar P."/>
            <person name="Natvig D.O."/>
            <person name="Lalanne C."/>
            <person name="Gautier V."/>
            <person name="Ament-Velasquez S.L."/>
            <person name="Kruys A."/>
            <person name="Hutchinson M.I."/>
            <person name="Powell A.J."/>
            <person name="Barry K."/>
            <person name="Miller A.N."/>
            <person name="Grigoriev I.V."/>
            <person name="Debuchy R."/>
            <person name="Gladieux P."/>
            <person name="Hiltunen Thoren M."/>
            <person name="Johannesson H."/>
        </authorList>
    </citation>
    <scope>NUCLEOTIDE SEQUENCE</scope>
    <source>
        <strain evidence="2">PSN293</strain>
    </source>
</reference>
<feature type="domain" description="DUF1996" evidence="1">
    <location>
        <begin position="57"/>
        <end position="168"/>
    </location>
</feature>
<dbReference type="PANTHER" id="PTHR43662:SF11">
    <property type="entry name" value="WSC DOMAIN-CONTAINING PROTEIN"/>
    <property type="match status" value="1"/>
</dbReference>
<accession>A0AAN6XTM9</accession>
<keyword evidence="3" id="KW-1185">Reference proteome</keyword>
<evidence type="ECO:0000259" key="1">
    <source>
        <dbReference type="Pfam" id="PF09362"/>
    </source>
</evidence>
<dbReference type="Proteomes" id="UP001301769">
    <property type="component" value="Unassembled WGS sequence"/>
</dbReference>
<name>A0AAN6XTM9_9PEZI</name>
<sequence>MLPAASLRTPPLKTGALNLDPYQDVIQPTQITCPRNNFDPPSWPVGSNGSTAGIQDPSNRASGIGFPFQECDAYVSPLRVDIQFPSCYNPAAGLTNYKDNMQFPASLPGGKQNCPEGWIHTPQLLYEVYWDTPKFLGRWDINGNSQPFVWANGNRTGFSAHGDFIAGWDTTVLQQIIDNCDTGHNGMDKCPGLLSAINPSSSTCNIRHAGV</sequence>
<dbReference type="AlphaFoldDB" id="A0AAN6XTM9"/>
<protein>
    <recommendedName>
        <fullName evidence="1">DUF1996 domain-containing protein</fullName>
    </recommendedName>
</protein>
<evidence type="ECO:0000313" key="3">
    <source>
        <dbReference type="Proteomes" id="UP001301769"/>
    </source>
</evidence>